<keyword evidence="1" id="KW-1133">Transmembrane helix</keyword>
<sequence>MNSMKNIIDFIKNNITAALIGLFCFGVYLYFAYSGNRICDCESTESYTTAGNRSSINRFYHK</sequence>
<evidence type="ECO:0000313" key="3">
    <source>
        <dbReference type="Proteomes" id="UP000298340"/>
    </source>
</evidence>
<keyword evidence="1" id="KW-0812">Transmembrane</keyword>
<evidence type="ECO:0000313" key="2">
    <source>
        <dbReference type="EMBL" id="TEB46039.1"/>
    </source>
</evidence>
<organism evidence="2 3">
    <name type="scientific">Flavobacterium circumlabens</name>
    <dbReference type="NCBI Taxonomy" id="2133765"/>
    <lineage>
        <taxon>Bacteria</taxon>
        <taxon>Pseudomonadati</taxon>
        <taxon>Bacteroidota</taxon>
        <taxon>Flavobacteriia</taxon>
        <taxon>Flavobacteriales</taxon>
        <taxon>Flavobacteriaceae</taxon>
        <taxon>Flavobacterium</taxon>
    </lineage>
</organism>
<reference evidence="2 3" key="1">
    <citation type="journal article" date="2018" name="Syst. Appl. Microbiol.">
        <title>Flavobacterium circumlabens sp. nov. and Flavobacterium cupreum sp. nov., two psychrotrophic species isolated from Antarctic environmental samples.</title>
        <authorList>
            <person name="Kralova S."/>
            <person name="Busse H.J."/>
            <person name="Svec P."/>
            <person name="Maslanova I."/>
            <person name="Stankova E."/>
            <person name="Bartak M."/>
            <person name="Sedlacek I."/>
        </authorList>
    </citation>
    <scope>NUCLEOTIDE SEQUENCE [LARGE SCALE GENOMIC DNA]</scope>
    <source>
        <strain evidence="2 3">CCM 8828</strain>
    </source>
</reference>
<keyword evidence="1" id="KW-0472">Membrane</keyword>
<protein>
    <submittedName>
        <fullName evidence="2">Uncharacterized protein</fullName>
    </submittedName>
</protein>
<dbReference type="Proteomes" id="UP000298340">
    <property type="component" value="Unassembled WGS sequence"/>
</dbReference>
<comment type="caution">
    <text evidence="2">The sequence shown here is derived from an EMBL/GenBank/DDBJ whole genome shotgun (WGS) entry which is preliminary data.</text>
</comment>
<evidence type="ECO:0000256" key="1">
    <source>
        <dbReference type="SAM" id="Phobius"/>
    </source>
</evidence>
<dbReference type="OrthoDB" id="677125at2"/>
<feature type="transmembrane region" description="Helical" evidence="1">
    <location>
        <begin position="12"/>
        <end position="33"/>
    </location>
</feature>
<proteinExistence type="predicted"/>
<gene>
    <name evidence="2" type="ORF">D0809_03330</name>
</gene>
<dbReference type="EMBL" id="QWDN01000001">
    <property type="protein sequence ID" value="TEB46039.1"/>
    <property type="molecule type" value="Genomic_DNA"/>
</dbReference>
<dbReference type="AlphaFoldDB" id="A0A4Y7UJT0"/>
<accession>A0A4Y7UJT0</accession>
<name>A0A4Y7UJT0_9FLAO</name>